<evidence type="ECO:0000259" key="3">
    <source>
        <dbReference type="Pfam" id="PF18658"/>
    </source>
</evidence>
<dbReference type="KEGG" id="pcw:110195507"/>
<feature type="compositionally biased region" description="Pro residues" evidence="1">
    <location>
        <begin position="59"/>
        <end position="69"/>
    </location>
</feature>
<gene>
    <name evidence="5" type="primary">CUNH11orf84</name>
</gene>
<sequence length="477" mass="51070">MALKAEPAPLDCIQVTLKCEDVEEVQVEDDEDEGEDRGPRAQTPPGRWPPPRRRRALPPAGPPAEPAIPIPAALREPVLRVGQPENSPLPGQCQPETSAAVTEEAEPLQSWEQEYLVGNSPGGSGRALCMVCGQELPTPSARSARRHILRQHPHTLGLSPGEKSNILEAWSEGVALLDSLEPPSPPGSDPPETPAEIVVLLDSEEKPESQSTRNRPRGLRPLQPPAPPAVDTGTKKLRRCKELSGEAPPKKKKGRGRTSSRAKVMAKPSAPSPDEIIFGMLMMVVVMVIRMGVVMMVMMRMMGVMLPPKLAPQKPASPASSVSRCKESSPHVALCPSAAFLPLPHVTLEPFSAPTEVRHFTDGSFPPGFVLQLFSHSQLKASQDRASLKEGEPAEGSPGRPQSPSPAPSAGLRGTLDLQVIRVRLEEPPAVSLLRDWSKPPQGHRAAVGAGDPPGWQAVLAESGVAAREQPEARHGV</sequence>
<dbReference type="PANTHER" id="PTHR34589:SF1">
    <property type="entry name" value="SPINDLIN INTERACTOR AND REPRESSOR OF CHROMATIN-BINDING PROTEIN"/>
    <property type="match status" value="1"/>
</dbReference>
<dbReference type="GeneID" id="110195507"/>
<evidence type="ECO:0000313" key="4">
    <source>
        <dbReference type="Proteomes" id="UP000515140"/>
    </source>
</evidence>
<keyword evidence="2" id="KW-0472">Membrane</keyword>
<evidence type="ECO:0000313" key="5">
    <source>
        <dbReference type="RefSeq" id="XP_020823974.1"/>
    </source>
</evidence>
<dbReference type="InterPro" id="IPR040647">
    <property type="entry name" value="SPIN-DOC_Znf-C2H2"/>
</dbReference>
<dbReference type="PANTHER" id="PTHR34589">
    <property type="entry name" value="SIMILAR TO RIKEN CDNA 2700081O15"/>
    <property type="match status" value="1"/>
</dbReference>
<dbReference type="FunCoup" id="A0A6P5IZH0">
    <property type="interactions" value="1112"/>
</dbReference>
<feature type="compositionally biased region" description="Basic residues" evidence="1">
    <location>
        <begin position="250"/>
        <end position="260"/>
    </location>
</feature>
<proteinExistence type="predicted"/>
<feature type="transmembrane region" description="Helical" evidence="2">
    <location>
        <begin position="276"/>
        <end position="299"/>
    </location>
</feature>
<feature type="region of interest" description="Disordered" evidence="1">
    <location>
        <begin position="436"/>
        <end position="455"/>
    </location>
</feature>
<keyword evidence="2" id="KW-1133">Transmembrane helix</keyword>
<reference evidence="5" key="1">
    <citation type="submission" date="2025-08" db="UniProtKB">
        <authorList>
            <consortium name="RefSeq"/>
        </authorList>
    </citation>
    <scope>IDENTIFICATION</scope>
    <source>
        <tissue evidence="5">Spleen</tissue>
    </source>
</reference>
<protein>
    <submittedName>
        <fullName evidence="5">Uncharacterized protein C11orf84 homolog</fullName>
    </submittedName>
</protein>
<name>A0A6P5IZH0_PHACI</name>
<dbReference type="InterPro" id="IPR052675">
    <property type="entry name" value="ZnF_transloc-Spindlin_int"/>
</dbReference>
<keyword evidence="2" id="KW-0812">Transmembrane</keyword>
<dbReference type="RefSeq" id="XP_020823974.1">
    <property type="nucleotide sequence ID" value="XM_020968315.1"/>
</dbReference>
<feature type="compositionally biased region" description="Acidic residues" evidence="1">
    <location>
        <begin position="21"/>
        <end position="35"/>
    </location>
</feature>
<dbReference type="GO" id="GO:0045892">
    <property type="term" value="P:negative regulation of DNA-templated transcription"/>
    <property type="evidence" value="ECO:0007669"/>
    <property type="project" value="TreeGrafter"/>
</dbReference>
<organism evidence="4 5">
    <name type="scientific">Phascolarctos cinereus</name>
    <name type="common">Koala</name>
    <dbReference type="NCBI Taxonomy" id="38626"/>
    <lineage>
        <taxon>Eukaryota</taxon>
        <taxon>Metazoa</taxon>
        <taxon>Chordata</taxon>
        <taxon>Craniata</taxon>
        <taxon>Vertebrata</taxon>
        <taxon>Euteleostomi</taxon>
        <taxon>Mammalia</taxon>
        <taxon>Metatheria</taxon>
        <taxon>Diprotodontia</taxon>
        <taxon>Phascolarctidae</taxon>
        <taxon>Phascolarctos</taxon>
    </lineage>
</organism>
<feature type="domain" description="SPIN-DOC-like zinc-finger" evidence="3">
    <location>
        <begin position="109"/>
        <end position="172"/>
    </location>
</feature>
<keyword evidence="4" id="KW-1185">Reference proteome</keyword>
<dbReference type="InParanoid" id="A0A6P5IZH0"/>
<evidence type="ECO:0000256" key="1">
    <source>
        <dbReference type="SAM" id="MobiDB-lite"/>
    </source>
</evidence>
<evidence type="ECO:0000256" key="2">
    <source>
        <dbReference type="SAM" id="Phobius"/>
    </source>
</evidence>
<dbReference type="Pfam" id="PF18658">
    <property type="entry name" value="zf-C2H2_12"/>
    <property type="match status" value="1"/>
</dbReference>
<dbReference type="Proteomes" id="UP000515140">
    <property type="component" value="Unplaced"/>
</dbReference>
<feature type="region of interest" description="Disordered" evidence="1">
    <location>
        <begin position="21"/>
        <end position="108"/>
    </location>
</feature>
<dbReference type="CTD" id="144097"/>
<feature type="region of interest" description="Disordered" evidence="1">
    <location>
        <begin position="202"/>
        <end position="270"/>
    </location>
</feature>
<accession>A0A6P5IZH0</accession>
<dbReference type="AlphaFoldDB" id="A0A6P5IZH0"/>
<feature type="region of interest" description="Disordered" evidence="1">
    <location>
        <begin position="381"/>
        <end position="412"/>
    </location>
</feature>
<feature type="compositionally biased region" description="Basic and acidic residues" evidence="1">
    <location>
        <begin position="382"/>
        <end position="392"/>
    </location>
</feature>